<protein>
    <submittedName>
        <fullName evidence="2">Uncharacterized protein</fullName>
    </submittedName>
</protein>
<sequence length="296" mass="33933">MITQQESKEQVQVPTKIYTYQDLLNFESAEIYSSFGKMRLSTKLTAPKYGFGTADRQQQNKVFQNKELAKTNFAGKSSPGPAYDVRGMDYFTYKNEPAWRIGTQVRNTLNTGSKHDFYLRKDVDFDPMEADLCRRPRPPTVRIGLELRFPNDPKRHRGTPGPQYNPSLRHEIPNAPKFSFGFRREIAGFSPLIANSSTPQLVGPGSYIQKNVPRTSKITNEPIWSFPQAQRFSGFKADWSLAHYNKPRAIGVQYDSRKQTLPQFSFGKSNRDAKTGAFKDMMSTQEVHLRIQMPKF</sequence>
<dbReference type="GeneID" id="14905384"/>
<evidence type="ECO:0000256" key="1">
    <source>
        <dbReference type="SAM" id="MobiDB-lite"/>
    </source>
</evidence>
<dbReference type="RefSeq" id="XP_004030526.1">
    <property type="nucleotide sequence ID" value="XM_004030478.1"/>
</dbReference>
<dbReference type="InterPro" id="IPR010736">
    <property type="entry name" value="SHIPPO-rpt"/>
</dbReference>
<dbReference type="PANTHER" id="PTHR40429:SF1">
    <property type="entry name" value="FLAGELLAR ASSOCIATED PROTEIN"/>
    <property type="match status" value="1"/>
</dbReference>
<reference evidence="2 3" key="1">
    <citation type="submission" date="2011-07" db="EMBL/GenBank/DDBJ databases">
        <authorList>
            <person name="Coyne R."/>
            <person name="Brami D."/>
            <person name="Johnson J."/>
            <person name="Hostetler J."/>
            <person name="Hannick L."/>
            <person name="Clark T."/>
            <person name="Cassidy-Hanley D."/>
            <person name="Inman J."/>
        </authorList>
    </citation>
    <scope>NUCLEOTIDE SEQUENCE [LARGE SCALE GENOMIC DNA]</scope>
    <source>
        <strain evidence="2 3">G5</strain>
    </source>
</reference>
<evidence type="ECO:0000313" key="3">
    <source>
        <dbReference type="Proteomes" id="UP000008983"/>
    </source>
</evidence>
<dbReference type="PANTHER" id="PTHR40429">
    <property type="entry name" value="FLAGELLAR ASSOCIATED PROTEIN"/>
    <property type="match status" value="1"/>
</dbReference>
<gene>
    <name evidence="2" type="ORF">IMG5_159370</name>
</gene>
<proteinExistence type="predicted"/>
<dbReference type="eggNOG" id="ENOG502SKBK">
    <property type="taxonomic scope" value="Eukaryota"/>
</dbReference>
<keyword evidence="3" id="KW-1185">Reference proteome</keyword>
<dbReference type="OrthoDB" id="406368at2759"/>
<name>G0QZS3_ICHMU</name>
<dbReference type="OMA" id="QPKVYAY"/>
<dbReference type="AlphaFoldDB" id="G0QZS3"/>
<evidence type="ECO:0000313" key="2">
    <source>
        <dbReference type="EMBL" id="EGR29290.1"/>
    </source>
</evidence>
<accession>G0QZS3</accession>
<dbReference type="Pfam" id="PF07004">
    <property type="entry name" value="SHIPPO-rpt"/>
    <property type="match status" value="1"/>
</dbReference>
<organism evidence="2 3">
    <name type="scientific">Ichthyophthirius multifiliis</name>
    <name type="common">White spot disease agent</name>
    <name type="synonym">Ich</name>
    <dbReference type="NCBI Taxonomy" id="5932"/>
    <lineage>
        <taxon>Eukaryota</taxon>
        <taxon>Sar</taxon>
        <taxon>Alveolata</taxon>
        <taxon>Ciliophora</taxon>
        <taxon>Intramacronucleata</taxon>
        <taxon>Oligohymenophorea</taxon>
        <taxon>Hymenostomatida</taxon>
        <taxon>Ophryoglenina</taxon>
        <taxon>Ichthyophthirius</taxon>
    </lineage>
</organism>
<dbReference type="InParanoid" id="G0QZS3"/>
<dbReference type="Proteomes" id="UP000008983">
    <property type="component" value="Unassembled WGS sequence"/>
</dbReference>
<feature type="region of interest" description="Disordered" evidence="1">
    <location>
        <begin position="150"/>
        <end position="170"/>
    </location>
</feature>
<dbReference type="EMBL" id="GL984166">
    <property type="protein sequence ID" value="EGR29290.1"/>
    <property type="molecule type" value="Genomic_DNA"/>
</dbReference>